<proteinExistence type="inferred from homology"/>
<reference evidence="7 8" key="1">
    <citation type="submission" date="2018-05" db="EMBL/GenBank/DDBJ databases">
        <title>Leucothrix arctica sp. nov., isolated from Arctic seawater.</title>
        <authorList>
            <person name="Choi A."/>
            <person name="Baek K."/>
        </authorList>
    </citation>
    <scope>NUCLEOTIDE SEQUENCE [LARGE SCALE GENOMIC DNA]</scope>
    <source>
        <strain evidence="7 8">IMCC9719</strain>
    </source>
</reference>
<dbReference type="InterPro" id="IPR015421">
    <property type="entry name" value="PyrdxlP-dep_Trfase_major"/>
</dbReference>
<dbReference type="RefSeq" id="WP_109824945.1">
    <property type="nucleotide sequence ID" value="NZ_QGKL01000041.1"/>
</dbReference>
<dbReference type="Gene3D" id="3.40.640.10">
    <property type="entry name" value="Type I PLP-dependent aspartate aminotransferase-like (Major domain)"/>
    <property type="match status" value="1"/>
</dbReference>
<keyword evidence="4" id="KW-0238">DNA-binding</keyword>
<dbReference type="InterPro" id="IPR015424">
    <property type="entry name" value="PyrdxlP-dep_Trfase"/>
</dbReference>
<evidence type="ECO:0000256" key="4">
    <source>
        <dbReference type="ARBA" id="ARBA00023125"/>
    </source>
</evidence>
<evidence type="ECO:0000259" key="6">
    <source>
        <dbReference type="PROSITE" id="PS50949"/>
    </source>
</evidence>
<dbReference type="InterPro" id="IPR036388">
    <property type="entry name" value="WH-like_DNA-bd_sf"/>
</dbReference>
<keyword evidence="3" id="KW-0805">Transcription regulation</keyword>
<evidence type="ECO:0000313" key="7">
    <source>
        <dbReference type="EMBL" id="PWQ94207.1"/>
    </source>
</evidence>
<keyword evidence="2" id="KW-0663">Pyridoxal phosphate</keyword>
<organism evidence="7 8">
    <name type="scientific">Leucothrix arctica</name>
    <dbReference type="NCBI Taxonomy" id="1481894"/>
    <lineage>
        <taxon>Bacteria</taxon>
        <taxon>Pseudomonadati</taxon>
        <taxon>Pseudomonadota</taxon>
        <taxon>Gammaproteobacteria</taxon>
        <taxon>Thiotrichales</taxon>
        <taxon>Thiotrichaceae</taxon>
        <taxon>Leucothrix</taxon>
    </lineage>
</organism>
<dbReference type="OrthoDB" id="9808770at2"/>
<dbReference type="Pfam" id="PF00392">
    <property type="entry name" value="GntR"/>
    <property type="match status" value="1"/>
</dbReference>
<protein>
    <submittedName>
        <fullName evidence="7">PLP-dependent aminotransferase family protein</fullName>
    </submittedName>
</protein>
<keyword evidence="8" id="KW-1185">Reference proteome</keyword>
<dbReference type="Gene3D" id="1.10.10.10">
    <property type="entry name" value="Winged helix-like DNA-binding domain superfamily/Winged helix DNA-binding domain"/>
    <property type="match status" value="1"/>
</dbReference>
<feature type="domain" description="HTH gntR-type" evidence="6">
    <location>
        <begin position="14"/>
        <end position="81"/>
    </location>
</feature>
<dbReference type="AlphaFoldDB" id="A0A317C7E1"/>
<dbReference type="InterPro" id="IPR000524">
    <property type="entry name" value="Tscrpt_reg_HTH_GntR"/>
</dbReference>
<dbReference type="EMBL" id="QGKL01000041">
    <property type="protein sequence ID" value="PWQ94207.1"/>
    <property type="molecule type" value="Genomic_DNA"/>
</dbReference>
<evidence type="ECO:0000256" key="1">
    <source>
        <dbReference type="ARBA" id="ARBA00005384"/>
    </source>
</evidence>
<evidence type="ECO:0000313" key="8">
    <source>
        <dbReference type="Proteomes" id="UP000245506"/>
    </source>
</evidence>
<dbReference type="PRINTS" id="PR00035">
    <property type="entry name" value="HTHGNTR"/>
</dbReference>
<keyword evidence="7" id="KW-0808">Transferase</keyword>
<sequence>MTEFLINMELHQSSTYQQQIREKLVELIEQDAFGEKALPSGRKMAEMLGVSRNTVVLVYESLVDEGYLVARKRSGFFVNPDLSINNAKSNLVHLGQIGASQDIRQPDWSTRIQKHPSQFSSLNKDENWLKYQYPFIYGHIDVNDFPLYQWRECSRIAESKGKVHEWVEGYIGIDDPQLVSQIRQQVLSKRGISAQAEEVLITLGTQSSLFLLASLLADPSVVFGVENPGYPNLRHAIELCGSPMKPLALDQEGMEIGQQLKGCDYVCVTPSHQHPMTVTMPVERRKALLAQARQDDFVVIEDDYESEVNFIEEPLPALKSFDQDGRVIYVGSLSKSLTPGIRIGYLVADRTLITELRRLRELQYRHPPSNNQRITAMFISQGYYDSHVRRMRRTYETKWLRMQQGVEQYLSSCEIHSTPGSFCFWIGLPKGMTSCSLREVAAKHGVLVESGDTLFMEDDAPKNYIRLGFSAINTEKILGGLKVLGGLIDSFDSTSQPYLNELCDARLASG</sequence>
<dbReference type="PANTHER" id="PTHR46577">
    <property type="entry name" value="HTH-TYPE TRANSCRIPTIONAL REGULATORY PROTEIN GABR"/>
    <property type="match status" value="1"/>
</dbReference>
<keyword evidence="7" id="KW-0032">Aminotransferase</keyword>
<dbReference type="PROSITE" id="PS50949">
    <property type="entry name" value="HTH_GNTR"/>
    <property type="match status" value="1"/>
</dbReference>
<dbReference type="GO" id="GO:0008483">
    <property type="term" value="F:transaminase activity"/>
    <property type="evidence" value="ECO:0007669"/>
    <property type="project" value="UniProtKB-KW"/>
</dbReference>
<dbReference type="SUPFAM" id="SSF53383">
    <property type="entry name" value="PLP-dependent transferases"/>
    <property type="match status" value="1"/>
</dbReference>
<dbReference type="PANTHER" id="PTHR46577:SF1">
    <property type="entry name" value="HTH-TYPE TRANSCRIPTIONAL REGULATORY PROTEIN GABR"/>
    <property type="match status" value="1"/>
</dbReference>
<dbReference type="GO" id="GO:0003677">
    <property type="term" value="F:DNA binding"/>
    <property type="evidence" value="ECO:0007669"/>
    <property type="project" value="UniProtKB-KW"/>
</dbReference>
<dbReference type="InterPro" id="IPR004839">
    <property type="entry name" value="Aminotransferase_I/II_large"/>
</dbReference>
<dbReference type="GO" id="GO:0030170">
    <property type="term" value="F:pyridoxal phosphate binding"/>
    <property type="evidence" value="ECO:0007669"/>
    <property type="project" value="InterPro"/>
</dbReference>
<name>A0A317C7E1_9GAMM</name>
<dbReference type="SMART" id="SM00345">
    <property type="entry name" value="HTH_GNTR"/>
    <property type="match status" value="1"/>
</dbReference>
<dbReference type="InterPro" id="IPR036390">
    <property type="entry name" value="WH_DNA-bd_sf"/>
</dbReference>
<dbReference type="Pfam" id="PF00155">
    <property type="entry name" value="Aminotran_1_2"/>
    <property type="match status" value="1"/>
</dbReference>
<dbReference type="SUPFAM" id="SSF46785">
    <property type="entry name" value="Winged helix' DNA-binding domain"/>
    <property type="match status" value="1"/>
</dbReference>
<dbReference type="CDD" id="cd00609">
    <property type="entry name" value="AAT_like"/>
    <property type="match status" value="1"/>
</dbReference>
<accession>A0A317C7E1</accession>
<keyword evidence="5" id="KW-0804">Transcription</keyword>
<comment type="similarity">
    <text evidence="1">In the C-terminal section; belongs to the class-I pyridoxal-phosphate-dependent aminotransferase family.</text>
</comment>
<evidence type="ECO:0000256" key="3">
    <source>
        <dbReference type="ARBA" id="ARBA00023015"/>
    </source>
</evidence>
<evidence type="ECO:0000256" key="5">
    <source>
        <dbReference type="ARBA" id="ARBA00023163"/>
    </source>
</evidence>
<dbReference type="InterPro" id="IPR051446">
    <property type="entry name" value="HTH_trans_reg/aminotransferase"/>
</dbReference>
<dbReference type="CDD" id="cd07377">
    <property type="entry name" value="WHTH_GntR"/>
    <property type="match status" value="1"/>
</dbReference>
<evidence type="ECO:0000256" key="2">
    <source>
        <dbReference type="ARBA" id="ARBA00022898"/>
    </source>
</evidence>
<gene>
    <name evidence="7" type="ORF">DKT75_16875</name>
</gene>
<dbReference type="Proteomes" id="UP000245506">
    <property type="component" value="Unassembled WGS sequence"/>
</dbReference>
<dbReference type="GO" id="GO:0003700">
    <property type="term" value="F:DNA-binding transcription factor activity"/>
    <property type="evidence" value="ECO:0007669"/>
    <property type="project" value="InterPro"/>
</dbReference>
<comment type="caution">
    <text evidence="7">The sequence shown here is derived from an EMBL/GenBank/DDBJ whole genome shotgun (WGS) entry which is preliminary data.</text>
</comment>